<dbReference type="OrthoDB" id="5791190at2759"/>
<name>A0A8J2RZG0_9CRUS</name>
<comment type="caution">
    <text evidence="1">The sequence shown here is derived from an EMBL/GenBank/DDBJ whole genome shotgun (WGS) entry which is preliminary data.</text>
</comment>
<dbReference type="AlphaFoldDB" id="A0A8J2RZG0"/>
<reference evidence="1" key="1">
    <citation type="submission" date="2021-11" db="EMBL/GenBank/DDBJ databases">
        <authorList>
            <person name="Schell T."/>
        </authorList>
    </citation>
    <scope>NUCLEOTIDE SEQUENCE</scope>
    <source>
        <strain evidence="1">M5</strain>
    </source>
</reference>
<accession>A0A8J2RZG0</accession>
<sequence length="533" mass="62528">MANKMQRYEKEMKLFEPESNLEVLSQVPIRPKAGYQYIYKWDKAKCKRYYFKLKIGPGNDYTNEFSKHAIECSLHEKQLLIWYQGDNSVVVDFSHGNAKDPEKEFHRTTPSVLSQLRNVKEKLPSQVYSELELATPEQSGRHITDAPRNIQQIRNAQSSGRKAERLSMDAIGTLNELRSESHFVNDIHLAPSLLVICFKSNTIEEFKQLFNREDLFLPSLTYDTNTFKMNAYNLSILTYRQTEFEELPVIPLMFMIHEDKLGAAHNFFFMRLEQLIPELETTETMVTITENDENVINAIKKYCPHISILRNWQHALKDIKKNLQILEITDEKEVKEYESDFMRLLDQESMGDYKSILAQMYLKKWKRDFSNYFDEHIDCDMNIMAAWALRSFGLSLDSIDSHSNESFYLTMKQFDGWKSYSVDMMVICFMRIDEFFMDKITRGRLSMGDYTLREHLSDSYCQDDVVAEAISVDQLINSIECEMKSRKSMRKRMNGIKRPSTAIEVDTKEENEKRRAISQAVDTVVQELLEDET</sequence>
<protein>
    <recommendedName>
        <fullName evidence="3">MULE transposase domain-containing protein</fullName>
    </recommendedName>
</protein>
<dbReference type="Proteomes" id="UP000789390">
    <property type="component" value="Unassembled WGS sequence"/>
</dbReference>
<evidence type="ECO:0008006" key="3">
    <source>
        <dbReference type="Google" id="ProtNLM"/>
    </source>
</evidence>
<evidence type="ECO:0000313" key="1">
    <source>
        <dbReference type="EMBL" id="CAH0108351.1"/>
    </source>
</evidence>
<gene>
    <name evidence="1" type="ORF">DGAL_LOCUS11727</name>
</gene>
<evidence type="ECO:0000313" key="2">
    <source>
        <dbReference type="Proteomes" id="UP000789390"/>
    </source>
</evidence>
<organism evidence="1 2">
    <name type="scientific">Daphnia galeata</name>
    <dbReference type="NCBI Taxonomy" id="27404"/>
    <lineage>
        <taxon>Eukaryota</taxon>
        <taxon>Metazoa</taxon>
        <taxon>Ecdysozoa</taxon>
        <taxon>Arthropoda</taxon>
        <taxon>Crustacea</taxon>
        <taxon>Branchiopoda</taxon>
        <taxon>Diplostraca</taxon>
        <taxon>Cladocera</taxon>
        <taxon>Anomopoda</taxon>
        <taxon>Daphniidae</taxon>
        <taxon>Daphnia</taxon>
    </lineage>
</organism>
<proteinExistence type="predicted"/>
<keyword evidence="2" id="KW-1185">Reference proteome</keyword>
<dbReference type="EMBL" id="CAKKLH010000283">
    <property type="protein sequence ID" value="CAH0108351.1"/>
    <property type="molecule type" value="Genomic_DNA"/>
</dbReference>